<name>M3D3I1_SPHMS</name>
<organism evidence="7 8">
    <name type="scientific">Sphaerulina musiva (strain SO2202)</name>
    <name type="common">Poplar stem canker fungus</name>
    <name type="synonym">Septoria musiva</name>
    <dbReference type="NCBI Taxonomy" id="692275"/>
    <lineage>
        <taxon>Eukaryota</taxon>
        <taxon>Fungi</taxon>
        <taxon>Dikarya</taxon>
        <taxon>Ascomycota</taxon>
        <taxon>Pezizomycotina</taxon>
        <taxon>Dothideomycetes</taxon>
        <taxon>Dothideomycetidae</taxon>
        <taxon>Mycosphaerellales</taxon>
        <taxon>Mycosphaerellaceae</taxon>
        <taxon>Sphaerulina</taxon>
    </lineage>
</organism>
<dbReference type="PANTHER" id="PTHR35042">
    <property type="entry name" value="ANTHRONE OXYGENASE ENCC"/>
    <property type="match status" value="1"/>
</dbReference>
<evidence type="ECO:0000256" key="3">
    <source>
        <dbReference type="ARBA" id="ARBA00022989"/>
    </source>
</evidence>
<dbReference type="RefSeq" id="XP_016760575.1">
    <property type="nucleotide sequence ID" value="XM_016908957.1"/>
</dbReference>
<dbReference type="OMA" id="AFMMGTN"/>
<evidence type="ECO:0000256" key="5">
    <source>
        <dbReference type="ARBA" id="ARBA00034313"/>
    </source>
</evidence>
<dbReference type="InterPro" id="IPR013901">
    <property type="entry name" value="Anthrone_oxy"/>
</dbReference>
<keyword evidence="3 6" id="KW-1133">Transmembrane helix</keyword>
<evidence type="ECO:0000256" key="1">
    <source>
        <dbReference type="ARBA" id="ARBA00004141"/>
    </source>
</evidence>
<dbReference type="GO" id="GO:0016020">
    <property type="term" value="C:membrane"/>
    <property type="evidence" value="ECO:0007669"/>
    <property type="project" value="UniProtKB-SubCell"/>
</dbReference>
<dbReference type="HOGENOM" id="CLU_105974_2_2_1"/>
<feature type="transmembrane region" description="Helical" evidence="6">
    <location>
        <begin position="89"/>
        <end position="108"/>
    </location>
</feature>
<evidence type="ECO:0000256" key="4">
    <source>
        <dbReference type="ARBA" id="ARBA00023136"/>
    </source>
</evidence>
<evidence type="ECO:0000256" key="2">
    <source>
        <dbReference type="ARBA" id="ARBA00022692"/>
    </source>
</evidence>
<comment type="subcellular location">
    <subcellularLocation>
        <location evidence="1">Membrane</location>
        <topology evidence="1">Multi-pass membrane protein</topology>
    </subcellularLocation>
</comment>
<evidence type="ECO:0000313" key="7">
    <source>
        <dbReference type="EMBL" id="EMF12454.1"/>
    </source>
</evidence>
<gene>
    <name evidence="7" type="ORF">SEPMUDRAFT_45218</name>
</gene>
<dbReference type="Proteomes" id="UP000016931">
    <property type="component" value="Unassembled WGS sequence"/>
</dbReference>
<dbReference type="Pfam" id="PF08592">
    <property type="entry name" value="Anthrone_oxy"/>
    <property type="match status" value="1"/>
</dbReference>
<evidence type="ECO:0000313" key="8">
    <source>
        <dbReference type="Proteomes" id="UP000016931"/>
    </source>
</evidence>
<protein>
    <recommendedName>
        <fullName evidence="9">DUF1772-domain-containing protein</fullName>
    </recommendedName>
</protein>
<feature type="transmembrane region" description="Helical" evidence="6">
    <location>
        <begin position="7"/>
        <end position="27"/>
    </location>
</feature>
<accession>M3D3I1</accession>
<comment type="similarity">
    <text evidence="5">Belongs to the anthrone oxygenase family.</text>
</comment>
<dbReference type="OrthoDB" id="5954308at2759"/>
<evidence type="ECO:0000256" key="6">
    <source>
        <dbReference type="SAM" id="Phobius"/>
    </source>
</evidence>
<dbReference type="EMBL" id="KB456264">
    <property type="protein sequence ID" value="EMF12454.1"/>
    <property type="molecule type" value="Genomic_DNA"/>
</dbReference>
<proteinExistence type="inferred from homology"/>
<evidence type="ECO:0008006" key="9">
    <source>
        <dbReference type="Google" id="ProtNLM"/>
    </source>
</evidence>
<feature type="transmembrane region" description="Helical" evidence="6">
    <location>
        <begin position="63"/>
        <end position="80"/>
    </location>
</feature>
<feature type="transmembrane region" description="Helical" evidence="6">
    <location>
        <begin position="149"/>
        <end position="167"/>
    </location>
</feature>
<keyword evidence="2 6" id="KW-0812">Transmembrane</keyword>
<dbReference type="GeneID" id="27906094"/>
<reference evidence="7 8" key="1">
    <citation type="journal article" date="2012" name="PLoS Pathog.">
        <title>Diverse lifestyles and strategies of plant pathogenesis encoded in the genomes of eighteen Dothideomycetes fungi.</title>
        <authorList>
            <person name="Ohm R.A."/>
            <person name="Feau N."/>
            <person name="Henrissat B."/>
            <person name="Schoch C.L."/>
            <person name="Horwitz B.A."/>
            <person name="Barry K.W."/>
            <person name="Condon B.J."/>
            <person name="Copeland A.C."/>
            <person name="Dhillon B."/>
            <person name="Glaser F."/>
            <person name="Hesse C.N."/>
            <person name="Kosti I."/>
            <person name="LaButti K."/>
            <person name="Lindquist E.A."/>
            <person name="Lucas S."/>
            <person name="Salamov A.A."/>
            <person name="Bradshaw R.E."/>
            <person name="Ciuffetti L."/>
            <person name="Hamelin R.C."/>
            <person name="Kema G.H.J."/>
            <person name="Lawrence C."/>
            <person name="Scott J.A."/>
            <person name="Spatafora J.W."/>
            <person name="Turgeon B.G."/>
            <person name="de Wit P.J.G.M."/>
            <person name="Zhong S."/>
            <person name="Goodwin S.B."/>
            <person name="Grigoriev I.V."/>
        </authorList>
    </citation>
    <scope>NUCLEOTIDE SEQUENCE [LARGE SCALE GENOMIC DNA]</scope>
    <source>
        <strain evidence="7 8">SO2202</strain>
    </source>
</reference>
<dbReference type="eggNOG" id="ENOG502SBMN">
    <property type="taxonomic scope" value="Eukaryota"/>
</dbReference>
<dbReference type="AlphaFoldDB" id="M3D3I1"/>
<dbReference type="PANTHER" id="PTHR35042:SF1">
    <property type="entry name" value="DUF1772-DOMAIN-CONTAINING PROTEIN"/>
    <property type="match status" value="1"/>
</dbReference>
<keyword evidence="8" id="KW-1185">Reference proteome</keyword>
<sequence>MSFAQKLVPAAALIGLSSASFLTAYIYSFSVLTIPVVETGATKDSATFTAKQWSKAFNLGKSFAPPFAITCAACFGFLAFQSRYPISPSVLYATAAVIAPSIVPYTIAVMGPTTLTPLEARATGASGAPGDQETLDLIKKWSGQNTVRAGMVGTAAVMSALAILAQVA</sequence>
<keyword evidence="4 6" id="KW-0472">Membrane</keyword>